<evidence type="ECO:0000313" key="2">
    <source>
        <dbReference type="Proteomes" id="UP001139646"/>
    </source>
</evidence>
<accession>A0ABS9X6Y0</accession>
<evidence type="ECO:0000313" key="1">
    <source>
        <dbReference type="EMBL" id="MCI2285988.1"/>
    </source>
</evidence>
<reference evidence="1" key="1">
    <citation type="submission" date="2022-01" db="EMBL/GenBank/DDBJ databases">
        <title>Colwellia maritima, isolated from seawater.</title>
        <authorList>
            <person name="Kristyanto S."/>
            <person name="Jung J."/>
            <person name="Jeon C.O."/>
        </authorList>
    </citation>
    <scope>NUCLEOTIDE SEQUENCE</scope>
    <source>
        <strain evidence="1">MSW7</strain>
    </source>
</reference>
<sequence>MHIYLDQNIWIDLAKIHHGKDTSDSSVILLERLNDKVRTGDIVFPLSNAHYIETSTISNEGRRNRLGEVMFKYSKGVTLASYKSIVINEIERALKSNFPIIKPRYFQLFGKGVQHAYGEKLNVDIPEFMERAILTGEQVGGKKIGGFHKTEHNEDFKDHLTKVSKMCSTVPKGQWQDTLDAMALADIEEPLSEVLEYWEIEFELFMALGKERISQILNFMPSRALEIHLNKQVLKNPNYNPTSNDLMDWGGVALASQYCDIIIGEKHIYNMLLRDKFKTKAKLHRRLSDLEQYLC</sequence>
<dbReference type="RefSeq" id="WP_242289074.1">
    <property type="nucleotide sequence ID" value="NZ_JAKKSL010000007.1"/>
</dbReference>
<name>A0ABS9X6Y0_9GAMM</name>
<organism evidence="1 2">
    <name type="scientific">Colwellia maritima</name>
    <dbReference type="NCBI Taxonomy" id="2912588"/>
    <lineage>
        <taxon>Bacteria</taxon>
        <taxon>Pseudomonadati</taxon>
        <taxon>Pseudomonadota</taxon>
        <taxon>Gammaproteobacteria</taxon>
        <taxon>Alteromonadales</taxon>
        <taxon>Colwelliaceae</taxon>
        <taxon>Colwellia</taxon>
    </lineage>
</organism>
<evidence type="ECO:0008006" key="3">
    <source>
        <dbReference type="Google" id="ProtNLM"/>
    </source>
</evidence>
<comment type="caution">
    <text evidence="1">The sequence shown here is derived from an EMBL/GenBank/DDBJ whole genome shotgun (WGS) entry which is preliminary data.</text>
</comment>
<protein>
    <recommendedName>
        <fullName evidence="3">DUF4935 domain-containing protein</fullName>
    </recommendedName>
</protein>
<proteinExistence type="predicted"/>
<keyword evidence="2" id="KW-1185">Reference proteome</keyword>
<gene>
    <name evidence="1" type="ORF">L3081_24485</name>
</gene>
<dbReference type="Proteomes" id="UP001139646">
    <property type="component" value="Unassembled WGS sequence"/>
</dbReference>
<dbReference type="EMBL" id="JAKKSL010000007">
    <property type="protein sequence ID" value="MCI2285988.1"/>
    <property type="molecule type" value="Genomic_DNA"/>
</dbReference>